<dbReference type="Proteomes" id="UP000000305">
    <property type="component" value="Unassembled WGS sequence"/>
</dbReference>
<dbReference type="EMBL" id="GL732560">
    <property type="protein sequence ID" value="EFX77842.1"/>
    <property type="molecule type" value="Genomic_DNA"/>
</dbReference>
<accession>E9GRV5</accession>
<dbReference type="InParanoid" id="E9GRV5"/>
<evidence type="ECO:0000256" key="1">
    <source>
        <dbReference type="SAM" id="Phobius"/>
    </source>
</evidence>
<gene>
    <name evidence="2" type="ORF">DAPPUDRAFT_105811</name>
</gene>
<proteinExistence type="predicted"/>
<sequence length="325" mass="37020">MKNTRRLMERRGVIPYLWRGLYLPSFCFGGNGFIVVISTRCSTSRTEEPANTNTSSSSWICGCGDDCLKNSCCSDYAAFCLTGVWGHCGEDHTLNKHHWPDLKTLSCHKKRKANKRKIWAWNKTRFNHKFRRQVANRRAKQAAPIIATEHHEEPPKETRNLNNIDCILEMAKKVGMSCKTCRDRLPTTIQHAHQMFPVLLEKEEREKKTLVFLCGQKSEGNELNKDYLNNLVKSLKQSERNRGSFGKFSLPGLPARTEVVGKFVARVTATSSIASRYERTAKAKRDWLPMKLLPDMIVHRYCPGNTVLIGGFQPSSLTIAPKHLV</sequence>
<dbReference type="AlphaFoldDB" id="E9GRV5"/>
<organism evidence="2 3">
    <name type="scientific">Daphnia pulex</name>
    <name type="common">Water flea</name>
    <dbReference type="NCBI Taxonomy" id="6669"/>
    <lineage>
        <taxon>Eukaryota</taxon>
        <taxon>Metazoa</taxon>
        <taxon>Ecdysozoa</taxon>
        <taxon>Arthropoda</taxon>
        <taxon>Crustacea</taxon>
        <taxon>Branchiopoda</taxon>
        <taxon>Diplostraca</taxon>
        <taxon>Cladocera</taxon>
        <taxon>Anomopoda</taxon>
        <taxon>Daphniidae</taxon>
        <taxon>Daphnia</taxon>
    </lineage>
</organism>
<dbReference type="HOGENOM" id="CLU_855952_0_0_1"/>
<keyword evidence="3" id="KW-1185">Reference proteome</keyword>
<name>E9GRV5_DAPPU</name>
<reference evidence="2 3" key="1">
    <citation type="journal article" date="2011" name="Science">
        <title>The ecoresponsive genome of Daphnia pulex.</title>
        <authorList>
            <person name="Colbourne J.K."/>
            <person name="Pfrender M.E."/>
            <person name="Gilbert D."/>
            <person name="Thomas W.K."/>
            <person name="Tucker A."/>
            <person name="Oakley T.H."/>
            <person name="Tokishita S."/>
            <person name="Aerts A."/>
            <person name="Arnold G.J."/>
            <person name="Basu M.K."/>
            <person name="Bauer D.J."/>
            <person name="Caceres C.E."/>
            <person name="Carmel L."/>
            <person name="Casola C."/>
            <person name="Choi J.H."/>
            <person name="Detter J.C."/>
            <person name="Dong Q."/>
            <person name="Dusheyko S."/>
            <person name="Eads B.D."/>
            <person name="Frohlich T."/>
            <person name="Geiler-Samerotte K.A."/>
            <person name="Gerlach D."/>
            <person name="Hatcher P."/>
            <person name="Jogdeo S."/>
            <person name="Krijgsveld J."/>
            <person name="Kriventseva E.V."/>
            <person name="Kultz D."/>
            <person name="Laforsch C."/>
            <person name="Lindquist E."/>
            <person name="Lopez J."/>
            <person name="Manak J.R."/>
            <person name="Muller J."/>
            <person name="Pangilinan J."/>
            <person name="Patwardhan R.P."/>
            <person name="Pitluck S."/>
            <person name="Pritham E.J."/>
            <person name="Rechtsteiner A."/>
            <person name="Rho M."/>
            <person name="Rogozin I.B."/>
            <person name="Sakarya O."/>
            <person name="Salamov A."/>
            <person name="Schaack S."/>
            <person name="Shapiro H."/>
            <person name="Shiga Y."/>
            <person name="Skalitzky C."/>
            <person name="Smith Z."/>
            <person name="Souvorov A."/>
            <person name="Sung W."/>
            <person name="Tang Z."/>
            <person name="Tsuchiya D."/>
            <person name="Tu H."/>
            <person name="Vos H."/>
            <person name="Wang M."/>
            <person name="Wolf Y.I."/>
            <person name="Yamagata H."/>
            <person name="Yamada T."/>
            <person name="Ye Y."/>
            <person name="Shaw J.R."/>
            <person name="Andrews J."/>
            <person name="Crease T.J."/>
            <person name="Tang H."/>
            <person name="Lucas S.M."/>
            <person name="Robertson H.M."/>
            <person name="Bork P."/>
            <person name="Koonin E.V."/>
            <person name="Zdobnov E.M."/>
            <person name="Grigoriev I.V."/>
            <person name="Lynch M."/>
            <person name="Boore J.L."/>
        </authorList>
    </citation>
    <scope>NUCLEOTIDE SEQUENCE [LARGE SCALE GENOMIC DNA]</scope>
</reference>
<keyword evidence="1" id="KW-0472">Membrane</keyword>
<keyword evidence="1" id="KW-0812">Transmembrane</keyword>
<feature type="transmembrane region" description="Helical" evidence="1">
    <location>
        <begin position="21"/>
        <end position="39"/>
    </location>
</feature>
<keyword evidence="1" id="KW-1133">Transmembrane helix</keyword>
<dbReference type="OrthoDB" id="10535031at2759"/>
<protein>
    <submittedName>
        <fullName evidence="2">Uncharacterized protein</fullName>
    </submittedName>
</protein>
<dbReference type="PANTHER" id="PTHR48456">
    <property type="match status" value="1"/>
</dbReference>
<dbReference type="PANTHER" id="PTHR48456:SF1">
    <property type="match status" value="1"/>
</dbReference>
<dbReference type="KEGG" id="dpx:DAPPUDRAFT_105811"/>
<evidence type="ECO:0000313" key="3">
    <source>
        <dbReference type="Proteomes" id="UP000000305"/>
    </source>
</evidence>
<evidence type="ECO:0000313" key="2">
    <source>
        <dbReference type="EMBL" id="EFX77842.1"/>
    </source>
</evidence>